<dbReference type="GO" id="GO:0030659">
    <property type="term" value="C:cytoplasmic vesicle membrane"/>
    <property type="evidence" value="ECO:0007669"/>
    <property type="project" value="UniProtKB-SubCell"/>
</dbReference>
<organism evidence="4 5">
    <name type="scientific">Naumovozyma castellii</name>
    <name type="common">Yeast</name>
    <name type="synonym">Saccharomyces castellii</name>
    <dbReference type="NCBI Taxonomy" id="27288"/>
    <lineage>
        <taxon>Eukaryota</taxon>
        <taxon>Fungi</taxon>
        <taxon>Dikarya</taxon>
        <taxon>Ascomycota</taxon>
        <taxon>Saccharomycotina</taxon>
        <taxon>Saccharomycetes</taxon>
        <taxon>Saccharomycetales</taxon>
        <taxon>Saccharomycetaceae</taxon>
        <taxon>Naumovozyma</taxon>
    </lineage>
</organism>
<dbReference type="SUPFAM" id="SSF49447">
    <property type="entry name" value="Second domain of Mu2 adaptin subunit (ap50) of ap2 adaptor"/>
    <property type="match status" value="1"/>
</dbReference>
<dbReference type="FunCoup" id="G0V6F3">
    <property type="interactions" value="167"/>
</dbReference>
<sequence>MLISLYITNIRNELIFQYLPMGSSPTYASIWKKMQLSCPELLLANEMKSRSLGGGSAIMVCKYRSVVNNMNYYCLTSDDSVEVDCFLEYLDELILEYFDKDEVSVKKLVNNFDRLSLLLHSVVNGGEINVGFLYNNRIQNVVPPVHDLRKILNETAHTIMNQSSGAMRSAGSGVAFNASSSSRGEDMVVPWRRNGIKDAKEELYVDLKEEVYVTYRKSDRHHGRDGIRTSNPSMELVSGHIKGTIDVRCYLNGNPTVSLMFDTMGNDLGIPSFHACVEQEDQVQEQKQEQEPESFQGKRLLRFLPPDGKFRLAQYVIDLDGQGGMSRRMDRDGLIQVSFEDGLGLNKDEFEVRLHVRESIAVVDPVEDLVVTLQFSNGNDSNVKMLRATHGTFVGQDEDRQCSWRFDSDEISAGTLPVLRGCIDDSKHVQQKKRSCLTSVAVRYGYPGELASGCRVTRLDVDVASPRVRGKVFKGVRCVTRVPALTVRA</sequence>
<proteinExistence type="predicted"/>
<dbReference type="EMBL" id="HE576752">
    <property type="protein sequence ID" value="CCC67045.1"/>
    <property type="molecule type" value="Genomic_DNA"/>
</dbReference>
<evidence type="ECO:0000259" key="3">
    <source>
        <dbReference type="PROSITE" id="PS51072"/>
    </source>
</evidence>
<accession>G0V6F3</accession>
<dbReference type="AlphaFoldDB" id="G0V6F3"/>
<dbReference type="KEGG" id="ncs:NCAS_0A04870"/>
<reference evidence="4 5" key="1">
    <citation type="journal article" date="2011" name="Proc. Natl. Acad. Sci. U.S.A.">
        <title>Evolutionary erosion of yeast sex chromosomes by mating-type switching accidents.</title>
        <authorList>
            <person name="Gordon J.L."/>
            <person name="Armisen D."/>
            <person name="Proux-Wera E."/>
            <person name="Oheigeartaigh S.S."/>
            <person name="Byrne K.P."/>
            <person name="Wolfe K.H."/>
        </authorList>
    </citation>
    <scope>NUCLEOTIDE SEQUENCE [LARGE SCALE GENOMIC DNA]</scope>
    <source>
        <strain evidence="5">ATCC 76901 / BCRC 22586 / CBS 4309 / NBRC 1992 / NRRL Y-12630</strain>
    </source>
</reference>
<keyword evidence="2" id="KW-0968">Cytoplasmic vesicle</keyword>
<dbReference type="RefSeq" id="XP_003673432.1">
    <property type="nucleotide sequence ID" value="XM_003673384.1"/>
</dbReference>
<dbReference type="PANTHER" id="PTHR10529">
    <property type="entry name" value="AP COMPLEX SUBUNIT MU"/>
    <property type="match status" value="1"/>
</dbReference>
<dbReference type="STRING" id="1064592.G0V6F3"/>
<gene>
    <name evidence="4" type="primary">NCAS0A04870</name>
    <name evidence="4" type="ordered locus">NCAS_0A04870</name>
</gene>
<dbReference type="OrthoDB" id="870at2759"/>
<name>G0V6F3_NAUCA</name>
<evidence type="ECO:0000313" key="5">
    <source>
        <dbReference type="Proteomes" id="UP000001640"/>
    </source>
</evidence>
<dbReference type="Proteomes" id="UP000001640">
    <property type="component" value="Chromosome 1"/>
</dbReference>
<comment type="subcellular location">
    <subcellularLocation>
        <location evidence="1">Cytoplasmic vesicle membrane</location>
    </subcellularLocation>
</comment>
<protein>
    <recommendedName>
        <fullName evidence="3">MHD domain-containing protein</fullName>
    </recommendedName>
</protein>
<evidence type="ECO:0000313" key="4">
    <source>
        <dbReference type="EMBL" id="CCC67045.1"/>
    </source>
</evidence>
<dbReference type="GO" id="GO:0006896">
    <property type="term" value="P:Golgi to vacuole transport"/>
    <property type="evidence" value="ECO:0007669"/>
    <property type="project" value="EnsemblFungi"/>
</dbReference>
<dbReference type="GO" id="GO:0030123">
    <property type="term" value="C:AP-3 adaptor complex"/>
    <property type="evidence" value="ECO:0007669"/>
    <property type="project" value="EnsemblFungi"/>
</dbReference>
<dbReference type="GeneID" id="96900530"/>
<evidence type="ECO:0000256" key="1">
    <source>
        <dbReference type="ARBA" id="ARBA00004156"/>
    </source>
</evidence>
<evidence type="ECO:0000256" key="2">
    <source>
        <dbReference type="ARBA" id="ARBA00023329"/>
    </source>
</evidence>
<dbReference type="Gene3D" id="2.60.40.1170">
    <property type="entry name" value="Mu homology domain, subdomain B"/>
    <property type="match status" value="2"/>
</dbReference>
<dbReference type="OMA" id="NTHGRFD"/>
<dbReference type="PROSITE" id="PS51072">
    <property type="entry name" value="MHD"/>
    <property type="match status" value="1"/>
</dbReference>
<reference key="2">
    <citation type="submission" date="2011-08" db="EMBL/GenBank/DDBJ databases">
        <title>Genome sequence of Naumovozyma castellii.</title>
        <authorList>
            <person name="Gordon J.L."/>
            <person name="Armisen D."/>
            <person name="Proux-Wera E."/>
            <person name="OhEigeartaigh S.S."/>
            <person name="Byrne K.P."/>
            <person name="Wolfe K.H."/>
        </authorList>
    </citation>
    <scope>NUCLEOTIDE SEQUENCE</scope>
    <source>
        <strain>Type strain:CBS 4309</strain>
    </source>
</reference>
<dbReference type="InterPro" id="IPR028565">
    <property type="entry name" value="MHD"/>
</dbReference>
<feature type="domain" description="MHD" evidence="3">
    <location>
        <begin position="200"/>
        <end position="488"/>
    </location>
</feature>
<dbReference type="InterPro" id="IPR036168">
    <property type="entry name" value="AP2_Mu_C_sf"/>
</dbReference>
<dbReference type="eggNOG" id="KOG2740">
    <property type="taxonomic scope" value="Eukaryota"/>
</dbReference>
<dbReference type="Pfam" id="PF00928">
    <property type="entry name" value="Adap_comp_sub"/>
    <property type="match status" value="1"/>
</dbReference>
<dbReference type="InterPro" id="IPR050431">
    <property type="entry name" value="Adaptor_comp_med_subunit"/>
</dbReference>
<dbReference type="GO" id="GO:0006623">
    <property type="term" value="P:protein targeting to vacuole"/>
    <property type="evidence" value="ECO:0007669"/>
    <property type="project" value="EnsemblFungi"/>
</dbReference>
<dbReference type="InParanoid" id="G0V6F3"/>
<dbReference type="HOGENOM" id="CLU_026449_0_0_1"/>
<keyword evidence="5" id="KW-1185">Reference proteome</keyword>